<gene>
    <name evidence="5" type="primary">gmk_1</name>
    <name evidence="5" type="ORF">ERS852429_02729</name>
</gene>
<dbReference type="InterPro" id="IPR008145">
    <property type="entry name" value="GK/Ca_channel_bsu"/>
</dbReference>
<dbReference type="AlphaFoldDB" id="A0A173V8S0"/>
<dbReference type="RefSeq" id="WP_052647304.1">
    <property type="nucleotide sequence ID" value="NZ_CYXP01000006.1"/>
</dbReference>
<dbReference type="GO" id="GO:0005829">
    <property type="term" value="C:cytosol"/>
    <property type="evidence" value="ECO:0007669"/>
    <property type="project" value="TreeGrafter"/>
</dbReference>
<organism evidence="5 6">
    <name type="scientific">Parabacteroides distasonis</name>
    <dbReference type="NCBI Taxonomy" id="823"/>
    <lineage>
        <taxon>Bacteria</taxon>
        <taxon>Pseudomonadati</taxon>
        <taxon>Bacteroidota</taxon>
        <taxon>Bacteroidia</taxon>
        <taxon>Bacteroidales</taxon>
        <taxon>Tannerellaceae</taxon>
        <taxon>Parabacteroides</taxon>
    </lineage>
</organism>
<dbReference type="Proteomes" id="UP000095591">
    <property type="component" value="Unassembled WGS sequence"/>
</dbReference>
<dbReference type="Pfam" id="PF00625">
    <property type="entry name" value="Guanylate_kin"/>
    <property type="match status" value="1"/>
</dbReference>
<reference evidence="5 6" key="1">
    <citation type="submission" date="2015-09" db="EMBL/GenBank/DDBJ databases">
        <authorList>
            <consortium name="Pathogen Informatics"/>
        </authorList>
    </citation>
    <scope>NUCLEOTIDE SEQUENCE [LARGE SCALE GENOMIC DNA]</scope>
    <source>
        <strain evidence="5 6">2789STDY5608872</strain>
    </source>
</reference>
<evidence type="ECO:0000313" key="6">
    <source>
        <dbReference type="Proteomes" id="UP000095591"/>
    </source>
</evidence>
<dbReference type="GO" id="GO:0004385">
    <property type="term" value="F:GMP kinase activity"/>
    <property type="evidence" value="ECO:0007669"/>
    <property type="project" value="UniProtKB-EC"/>
</dbReference>
<dbReference type="SMART" id="SM00072">
    <property type="entry name" value="GuKc"/>
    <property type="match status" value="1"/>
</dbReference>
<dbReference type="Gene3D" id="3.40.50.300">
    <property type="entry name" value="P-loop containing nucleotide triphosphate hydrolases"/>
    <property type="match status" value="1"/>
</dbReference>
<protein>
    <submittedName>
        <fullName evidence="5">Guanylate kinase</fullName>
        <ecNumber evidence="5">2.7.4.8</ecNumber>
    </submittedName>
</protein>
<name>A0A173V8S0_PARDI</name>
<proteinExistence type="inferred from homology"/>
<evidence type="ECO:0000256" key="2">
    <source>
        <dbReference type="ARBA" id="ARBA00022679"/>
    </source>
</evidence>
<evidence type="ECO:0000256" key="3">
    <source>
        <dbReference type="ARBA" id="ARBA00022777"/>
    </source>
</evidence>
<dbReference type="PANTHER" id="PTHR23117">
    <property type="entry name" value="GUANYLATE KINASE-RELATED"/>
    <property type="match status" value="1"/>
</dbReference>
<dbReference type="InterPro" id="IPR027417">
    <property type="entry name" value="P-loop_NTPase"/>
</dbReference>
<dbReference type="EC" id="2.7.4.8" evidence="5"/>
<sequence>MKPIVICIVGASGSGKTHMSKFLYEGFGIPMVVSMTTRPKRRNEVDGIDHKFVSKQVLEKEKKADNILAYTKYGDHEYCALHSDIKDKPICSYVIDEVGLEYITLHFSHLYTIIAIYVERSLENRKLSGVSIERLHRDKKRYTLPPEYYDVIIDNNGTLGDFEENIIKVMSNKNNQKYYEIDGNSEEQTADIHRMCTRYGNRRVRRK</sequence>
<comment type="similarity">
    <text evidence="1">Belongs to the guanylate kinase family.</text>
</comment>
<dbReference type="PANTHER" id="PTHR23117:SF13">
    <property type="entry name" value="GUANYLATE KINASE"/>
    <property type="match status" value="1"/>
</dbReference>
<evidence type="ECO:0000259" key="4">
    <source>
        <dbReference type="PROSITE" id="PS50052"/>
    </source>
</evidence>
<feature type="domain" description="Guanylate kinase-like" evidence="4">
    <location>
        <begin position="3"/>
        <end position="87"/>
    </location>
</feature>
<accession>A0A173V8S0</accession>
<dbReference type="InterPro" id="IPR008144">
    <property type="entry name" value="Guanylate_kin-like_dom"/>
</dbReference>
<evidence type="ECO:0000313" key="5">
    <source>
        <dbReference type="EMBL" id="CUN23180.1"/>
    </source>
</evidence>
<dbReference type="SUPFAM" id="SSF52540">
    <property type="entry name" value="P-loop containing nucleoside triphosphate hydrolases"/>
    <property type="match status" value="1"/>
</dbReference>
<evidence type="ECO:0000256" key="1">
    <source>
        <dbReference type="ARBA" id="ARBA00005790"/>
    </source>
</evidence>
<keyword evidence="2 5" id="KW-0808">Transferase</keyword>
<dbReference type="EMBL" id="CYXP01000006">
    <property type="protein sequence ID" value="CUN23180.1"/>
    <property type="molecule type" value="Genomic_DNA"/>
</dbReference>
<keyword evidence="3 5" id="KW-0418">Kinase</keyword>
<dbReference type="PROSITE" id="PS50052">
    <property type="entry name" value="GUANYLATE_KINASE_2"/>
    <property type="match status" value="1"/>
</dbReference>